<gene>
    <name evidence="2" type="ORF">MNBD_NITROSPINAE04-2047</name>
</gene>
<dbReference type="CDD" id="cd00038">
    <property type="entry name" value="CAP_ED"/>
    <property type="match status" value="1"/>
</dbReference>
<dbReference type="SUPFAM" id="SSF51206">
    <property type="entry name" value="cAMP-binding domain-like"/>
    <property type="match status" value="1"/>
</dbReference>
<evidence type="ECO:0000313" key="2">
    <source>
        <dbReference type="EMBL" id="VAX23208.1"/>
    </source>
</evidence>
<dbReference type="EMBL" id="UOGA01000240">
    <property type="protein sequence ID" value="VAX23208.1"/>
    <property type="molecule type" value="Genomic_DNA"/>
</dbReference>
<dbReference type="Pfam" id="PF00027">
    <property type="entry name" value="cNMP_binding"/>
    <property type="match status" value="1"/>
</dbReference>
<dbReference type="AlphaFoldDB" id="A0A3B1CGV9"/>
<feature type="domain" description="Cyclic nucleotide-binding" evidence="1">
    <location>
        <begin position="14"/>
        <end position="103"/>
    </location>
</feature>
<evidence type="ECO:0000259" key="1">
    <source>
        <dbReference type="PROSITE" id="PS50042"/>
    </source>
</evidence>
<dbReference type="InterPro" id="IPR000595">
    <property type="entry name" value="cNMP-bd_dom"/>
</dbReference>
<feature type="non-terminal residue" evidence="2">
    <location>
        <position position="103"/>
    </location>
</feature>
<protein>
    <submittedName>
        <fullName evidence="2">Transcriptional regulator, Crp/Fnr family</fullName>
    </submittedName>
</protein>
<organism evidence="2">
    <name type="scientific">hydrothermal vent metagenome</name>
    <dbReference type="NCBI Taxonomy" id="652676"/>
    <lineage>
        <taxon>unclassified sequences</taxon>
        <taxon>metagenomes</taxon>
        <taxon>ecological metagenomes</taxon>
    </lineage>
</organism>
<accession>A0A3B1CGV9</accession>
<name>A0A3B1CGV9_9ZZZZ</name>
<dbReference type="InterPro" id="IPR014710">
    <property type="entry name" value="RmlC-like_jellyroll"/>
</dbReference>
<reference evidence="2" key="1">
    <citation type="submission" date="2018-06" db="EMBL/GenBank/DDBJ databases">
        <authorList>
            <person name="Zhirakovskaya E."/>
        </authorList>
    </citation>
    <scope>NUCLEOTIDE SEQUENCE</scope>
</reference>
<dbReference type="PROSITE" id="PS50042">
    <property type="entry name" value="CNMP_BINDING_3"/>
    <property type="match status" value="1"/>
</dbReference>
<dbReference type="Gene3D" id="2.60.120.10">
    <property type="entry name" value="Jelly Rolls"/>
    <property type="match status" value="1"/>
</dbReference>
<dbReference type="InterPro" id="IPR018490">
    <property type="entry name" value="cNMP-bd_dom_sf"/>
</dbReference>
<proteinExistence type="predicted"/>
<sequence>MNKAMIDTLQKAGLFSTAAKEDMVCLEKKISWKSYKRGERLFQEGDKAERMFVIASGRVKVVKEFQSGKNAIMGIFGEGATVAEIAVIDKLPYPASAIALEET</sequence>